<proteinExistence type="inferred from homology"/>
<evidence type="ECO:0000256" key="1">
    <source>
        <dbReference type="ARBA" id="ARBA00006484"/>
    </source>
</evidence>
<gene>
    <name evidence="3" type="ORF">P2L57_07865</name>
</gene>
<sequence length="76" mass="7599">MAGCPVTLITGGSSGIGAARAGRLLAAGHRVTVTGRDSDRLARFAEEAEAKPDTLLTVVADACDYPAVEAAVQAAS</sequence>
<keyword evidence="2" id="KW-0560">Oxidoreductase</keyword>
<dbReference type="PANTHER" id="PTHR43669:SF3">
    <property type="entry name" value="ALCOHOL DEHYDROGENASE, PUTATIVE (AFU_ORTHOLOGUE AFUA_3G03445)-RELATED"/>
    <property type="match status" value="1"/>
</dbReference>
<evidence type="ECO:0000313" key="3">
    <source>
        <dbReference type="EMBL" id="MDF2255639.1"/>
    </source>
</evidence>
<evidence type="ECO:0000256" key="2">
    <source>
        <dbReference type="ARBA" id="ARBA00023002"/>
    </source>
</evidence>
<comment type="similarity">
    <text evidence="1">Belongs to the short-chain dehydrogenases/reductases (SDR) family.</text>
</comment>
<organism evidence="3 4">
    <name type="scientific">Streptantibioticus ferralitis</name>
    <dbReference type="NCBI Taxonomy" id="236510"/>
    <lineage>
        <taxon>Bacteria</taxon>
        <taxon>Bacillati</taxon>
        <taxon>Actinomycetota</taxon>
        <taxon>Actinomycetes</taxon>
        <taxon>Kitasatosporales</taxon>
        <taxon>Streptomycetaceae</taxon>
        <taxon>Streptantibioticus</taxon>
    </lineage>
</organism>
<comment type="caution">
    <text evidence="3">The sequence shown here is derived from an EMBL/GenBank/DDBJ whole genome shotgun (WGS) entry which is preliminary data.</text>
</comment>
<dbReference type="InterPro" id="IPR002347">
    <property type="entry name" value="SDR_fam"/>
</dbReference>
<reference evidence="3 4" key="1">
    <citation type="submission" date="2023-03" db="EMBL/GenBank/DDBJ databases">
        <title>Draft genome sequence of type strain Streptomyces ferralitis JCM 14344.</title>
        <authorList>
            <person name="Klaysubun C."/>
            <person name="Duangmal K."/>
        </authorList>
    </citation>
    <scope>NUCLEOTIDE SEQUENCE [LARGE SCALE GENOMIC DNA]</scope>
    <source>
        <strain evidence="3 4">JCM 14344</strain>
    </source>
</reference>
<dbReference type="SUPFAM" id="SSF51735">
    <property type="entry name" value="NAD(P)-binding Rossmann-fold domains"/>
    <property type="match status" value="1"/>
</dbReference>
<dbReference type="Proteomes" id="UP001220022">
    <property type="component" value="Unassembled WGS sequence"/>
</dbReference>
<dbReference type="PANTHER" id="PTHR43669">
    <property type="entry name" value="5-KETO-D-GLUCONATE 5-REDUCTASE"/>
    <property type="match status" value="1"/>
</dbReference>
<dbReference type="Pfam" id="PF00106">
    <property type="entry name" value="adh_short"/>
    <property type="match status" value="1"/>
</dbReference>
<protein>
    <submittedName>
        <fullName evidence="3">SDR family NAD(P)-dependent oxidoreductase</fullName>
    </submittedName>
</protein>
<dbReference type="RefSeq" id="WP_275810475.1">
    <property type="nucleotide sequence ID" value="NZ_BAAANM010000017.1"/>
</dbReference>
<dbReference type="InterPro" id="IPR036291">
    <property type="entry name" value="NAD(P)-bd_dom_sf"/>
</dbReference>
<evidence type="ECO:0000313" key="4">
    <source>
        <dbReference type="Proteomes" id="UP001220022"/>
    </source>
</evidence>
<name>A0ABT5YW16_9ACTN</name>
<dbReference type="EMBL" id="JARHTQ010000004">
    <property type="protein sequence ID" value="MDF2255639.1"/>
    <property type="molecule type" value="Genomic_DNA"/>
</dbReference>
<dbReference type="Gene3D" id="3.40.50.720">
    <property type="entry name" value="NAD(P)-binding Rossmann-like Domain"/>
    <property type="match status" value="1"/>
</dbReference>
<accession>A0ABT5YW16</accession>
<keyword evidence="4" id="KW-1185">Reference proteome</keyword>